<evidence type="ECO:0000313" key="2">
    <source>
        <dbReference type="EMBL" id="ORZ40578.1"/>
    </source>
</evidence>
<name>A0A1Y2I134_9FUNG</name>
<keyword evidence="3" id="KW-1185">Reference proteome</keyword>
<feature type="compositionally biased region" description="Low complexity" evidence="1">
    <location>
        <begin position="197"/>
        <end position="206"/>
    </location>
</feature>
<accession>A0A1Y2I134</accession>
<dbReference type="STRING" id="765915.A0A1Y2I134"/>
<protein>
    <submittedName>
        <fullName evidence="2">Uncharacterized protein</fullName>
    </submittedName>
</protein>
<comment type="caution">
    <text evidence="2">The sequence shown here is derived from an EMBL/GenBank/DDBJ whole genome shotgun (WGS) entry which is preliminary data.</text>
</comment>
<feature type="compositionally biased region" description="Pro residues" evidence="1">
    <location>
        <begin position="104"/>
        <end position="117"/>
    </location>
</feature>
<reference evidence="2 3" key="1">
    <citation type="submission" date="2016-07" db="EMBL/GenBank/DDBJ databases">
        <title>Pervasive Adenine N6-methylation of Active Genes in Fungi.</title>
        <authorList>
            <consortium name="DOE Joint Genome Institute"/>
            <person name="Mondo S.J."/>
            <person name="Dannebaum R.O."/>
            <person name="Kuo R.C."/>
            <person name="Labutti K."/>
            <person name="Haridas S."/>
            <person name="Kuo A."/>
            <person name="Salamov A."/>
            <person name="Ahrendt S.R."/>
            <person name="Lipzen A."/>
            <person name="Sullivan W."/>
            <person name="Andreopoulos W.B."/>
            <person name="Clum A."/>
            <person name="Lindquist E."/>
            <person name="Daum C."/>
            <person name="Ramamoorthy G.K."/>
            <person name="Gryganskyi A."/>
            <person name="Culley D."/>
            <person name="Magnuson J.K."/>
            <person name="James T.Y."/>
            <person name="O'Malley M.A."/>
            <person name="Stajich J.E."/>
            <person name="Spatafora J.W."/>
            <person name="Visel A."/>
            <person name="Grigoriev I.V."/>
        </authorList>
    </citation>
    <scope>NUCLEOTIDE SEQUENCE [LARGE SCALE GENOMIC DNA]</scope>
    <source>
        <strain evidence="2 3">PL171</strain>
    </source>
</reference>
<dbReference type="Proteomes" id="UP000193411">
    <property type="component" value="Unassembled WGS sequence"/>
</dbReference>
<evidence type="ECO:0000313" key="3">
    <source>
        <dbReference type="Proteomes" id="UP000193411"/>
    </source>
</evidence>
<dbReference type="EMBL" id="MCFL01000003">
    <property type="protein sequence ID" value="ORZ40578.1"/>
    <property type="molecule type" value="Genomic_DNA"/>
</dbReference>
<evidence type="ECO:0000256" key="1">
    <source>
        <dbReference type="SAM" id="MobiDB-lite"/>
    </source>
</evidence>
<gene>
    <name evidence="2" type="ORF">BCR44DRAFT_62762</name>
</gene>
<dbReference type="AlphaFoldDB" id="A0A1Y2I134"/>
<feature type="region of interest" description="Disordered" evidence="1">
    <location>
        <begin position="184"/>
        <end position="206"/>
    </location>
</feature>
<feature type="region of interest" description="Disordered" evidence="1">
    <location>
        <begin position="94"/>
        <end position="117"/>
    </location>
</feature>
<proteinExistence type="predicted"/>
<sequence>MNHAERINPQGTILDIVSGPPPETLESIKAACRLYNVPFKESDTFSFASQPSGDSHVPSVQLVTSIALSQVRYGVGNTSLAIVIEPPNLASSTSAFPSDGAAPPATPTSPTAAPPLPYPPPLWLSHLGGSSLSSADAATSATSDLSMPALPAPATDATFKAAPPFSAAAAAAMPSFSAASSSSAAAPETAGRHEFPGAGTSSSSGAAAMPAMHQFAAAGPGSPFSAAASISSAFGTRAAETPLFPAHFPRWAAPAVAETHPKEVAAAAAATQPLHSAAAAATRPSYSAGVAATQPSRSAGLAATQPSHSAAVAATWPSYSAAAAATRPDSPRVVGTRSGSTSAPATATDAFVAAAGAASSSSVAVVASSSSVPAQLAIMLESSDSDLDIDTSLPLPSLPLPLAHLVDKFTLPPTIEGLIGDLFSSGFRLAESGNDDGVGIPPPSARVMGLFRSILLDQIRNPAVSKAIEARHPRPNFHSHRPEILNLVMTKPLDSLIDSVGRGFIVQFTDGEEFMAVDAGGPRKTFFSYFWDDFRTTGLRNGVPEIPSRPFHIPGVAHRPGTLSQRCISLVAIGRLAALMAASDLPGPHCLPRPLAHQLVYGAFSPQQLAHELAVHGASDPTIHPTVRQLFIAQDSLELAPALTAYHRAQDPHHDPVLAQDLDLRELRGELESFIVELVFPGAFEAIASMRQGFLGTGIVDYFAGKRALDELVDFWCPAMPSRVAEELSRRVVTSTATVLAMEFKDVIRTWIVSMGQDDNESALFPFLFACYGHCDPHLAIHQHTLDVRVQRAGLHHDGADMQTRYSTCGLSITFHVSGPVFDVLEQGFESPEIEQEEAARSRVRALWELEMVDAAQLHGVGGGIYTTGA</sequence>
<organism evidence="2 3">
    <name type="scientific">Catenaria anguillulae PL171</name>
    <dbReference type="NCBI Taxonomy" id="765915"/>
    <lineage>
        <taxon>Eukaryota</taxon>
        <taxon>Fungi</taxon>
        <taxon>Fungi incertae sedis</taxon>
        <taxon>Blastocladiomycota</taxon>
        <taxon>Blastocladiomycetes</taxon>
        <taxon>Blastocladiales</taxon>
        <taxon>Catenariaceae</taxon>
        <taxon>Catenaria</taxon>
    </lineage>
</organism>